<evidence type="ECO:0008006" key="3">
    <source>
        <dbReference type="Google" id="ProtNLM"/>
    </source>
</evidence>
<dbReference type="Proteomes" id="UP000177171">
    <property type="component" value="Unassembled WGS sequence"/>
</dbReference>
<reference evidence="1 2" key="1">
    <citation type="journal article" date="2016" name="Nat. Commun.">
        <title>Thousands of microbial genomes shed light on interconnected biogeochemical processes in an aquifer system.</title>
        <authorList>
            <person name="Anantharaman K."/>
            <person name="Brown C.T."/>
            <person name="Hug L.A."/>
            <person name="Sharon I."/>
            <person name="Castelle C.J."/>
            <person name="Probst A.J."/>
            <person name="Thomas B.C."/>
            <person name="Singh A."/>
            <person name="Wilkins M.J."/>
            <person name="Karaoz U."/>
            <person name="Brodie E.L."/>
            <person name="Williams K.H."/>
            <person name="Hubbard S.S."/>
            <person name="Banfield J.F."/>
        </authorList>
    </citation>
    <scope>NUCLEOTIDE SEQUENCE [LARGE SCALE GENOMIC DNA]</scope>
</reference>
<comment type="caution">
    <text evidence="1">The sequence shown here is derived from an EMBL/GenBank/DDBJ whole genome shotgun (WGS) entry which is preliminary data.</text>
</comment>
<dbReference type="AlphaFoldDB" id="A0A1G2LQU3"/>
<organism evidence="1 2">
    <name type="scientific">Candidatus Sungbacteria bacterium RIFCSPLOWO2_12_FULL_41_11</name>
    <dbReference type="NCBI Taxonomy" id="1802286"/>
    <lineage>
        <taxon>Bacteria</taxon>
        <taxon>Candidatus Sungiibacteriota</taxon>
    </lineage>
</organism>
<sequence>MREFIFDLRKLSQEKGAHLVIFDPEFEENHDSLNSLHEKDRMRNEEYKNTVAGRVYDHLFRKVRVADVCFIFNKDGYLGANTNGELFAAAALGKTIYALHEKTMMGHYPNDLYEEPSSRKLIHEVVETPEELWKRMV</sequence>
<protein>
    <recommendedName>
        <fullName evidence="3">DUF4062 domain-containing protein</fullName>
    </recommendedName>
</protein>
<evidence type="ECO:0000313" key="1">
    <source>
        <dbReference type="EMBL" id="OHA13171.1"/>
    </source>
</evidence>
<accession>A0A1G2LQU3</accession>
<proteinExistence type="predicted"/>
<gene>
    <name evidence="1" type="ORF">A3G49_02290</name>
</gene>
<name>A0A1G2LQU3_9BACT</name>
<dbReference type="EMBL" id="MHQY01000033">
    <property type="protein sequence ID" value="OHA13171.1"/>
    <property type="molecule type" value="Genomic_DNA"/>
</dbReference>
<evidence type="ECO:0000313" key="2">
    <source>
        <dbReference type="Proteomes" id="UP000177171"/>
    </source>
</evidence>